<evidence type="ECO:0000313" key="7">
    <source>
        <dbReference type="Proteomes" id="UP000242457"/>
    </source>
</evidence>
<dbReference type="InterPro" id="IPR027417">
    <property type="entry name" value="P-loop_NTPase"/>
</dbReference>
<name>A0A2A3ETB1_APICC</name>
<dbReference type="InterPro" id="IPR047499">
    <property type="entry name" value="DD_AK7"/>
</dbReference>
<dbReference type="EMBL" id="KZ288190">
    <property type="protein sequence ID" value="PBC34532.1"/>
    <property type="molecule type" value="Genomic_DNA"/>
</dbReference>
<proteinExistence type="predicted"/>
<dbReference type="GO" id="GO:0005524">
    <property type="term" value="F:ATP binding"/>
    <property type="evidence" value="ECO:0007669"/>
    <property type="project" value="InterPro"/>
</dbReference>
<dbReference type="Gene3D" id="1.20.890.10">
    <property type="entry name" value="cAMP-dependent protein kinase regulatory subunit, dimerization-anchoring domain"/>
    <property type="match status" value="1"/>
</dbReference>
<feature type="compositionally biased region" description="Acidic residues" evidence="5">
    <location>
        <begin position="74"/>
        <end position="88"/>
    </location>
</feature>
<dbReference type="GO" id="GO:0019205">
    <property type="term" value="F:nucleobase-containing compound kinase activity"/>
    <property type="evidence" value="ECO:0007669"/>
    <property type="project" value="InterPro"/>
</dbReference>
<keyword evidence="7" id="KW-1185">Reference proteome</keyword>
<reference evidence="6 7" key="1">
    <citation type="submission" date="2014-07" db="EMBL/GenBank/DDBJ databases">
        <title>Genomic and transcriptomic analysis on Apis cerana provide comprehensive insights into honey bee biology.</title>
        <authorList>
            <person name="Diao Q."/>
            <person name="Sun L."/>
            <person name="Zheng H."/>
            <person name="Zheng H."/>
            <person name="Xu S."/>
            <person name="Wang S."/>
            <person name="Zeng Z."/>
            <person name="Hu F."/>
            <person name="Su S."/>
            <person name="Wu J."/>
        </authorList>
    </citation>
    <scope>NUCLEOTIDE SEQUENCE [LARGE SCALE GENOMIC DNA]</scope>
    <source>
        <tissue evidence="6">Pupae without intestine</tissue>
    </source>
</reference>
<dbReference type="CDD" id="cd22967">
    <property type="entry name" value="DD_AK7"/>
    <property type="match status" value="1"/>
</dbReference>
<feature type="region of interest" description="Disordered" evidence="5">
    <location>
        <begin position="73"/>
        <end position="105"/>
    </location>
</feature>
<feature type="coiled-coil region" evidence="4">
    <location>
        <begin position="501"/>
        <end position="562"/>
    </location>
</feature>
<sequence>MKKFTPPNIEGINDNFLFEDFESQKVSKFKEESLKEEPEKFKPWRVFINHLDSYHGQKIVNLLSDRLYVNPQAEELEDEEEEEEEEEEERRRGFDEEEEEEETTIDEKKLKFKKVPRKYEVIGTTLDPEHPIPEDVLTVIRDTKNRDAFLEELMKCGIVIYDITQDQNQIKEAQWALKSKFLKSNEKCRHTSQLFVPSSSFSAIVQKLENVQQVSPKAFKRSEEVRYFILISTVMTWASTKPLNPDEPDLPFTEEDYRKRKPHPNFKNHIQCEKDVVVTKKKIKLKDKLKTLVICCGVTYGDEEGPLHHLFKMAWLNAPSLPILGRGNNRIPLLHVRDMTKICQDLANRAIKVVFMFVILDVLQNWPQLQYIVAVEQEPASQAAIVKAISKVLTTGKVKRIEMEEAFLLPEVTQQIYDVMTMNLNIDPVYITDRISWHLGAPFSDSISLIVKEYKMTRNLNPIRIIVLGPPASGKTKVAKYLVDHYDIHYIHVSSLIENTIAELTREIDEETILREKGEVEQAMEDMDEEEEDLLEDRTAKLEEQQELLDEIQRNKQRANGYLDDDLVNRIEFPELFHEFTSVYLKHCHRLFQRKLRSKECQNQGYVMDGYPKTLEQAQMLFSGERADELEEEVDEEAETEVVTTILPELVVSLEASDDFLKERIIQQPEKNIQNTHYTEEHMIRRLKEYRKRNTDENTPLQFFDEIEIHPLIIDIEEDDCPDMFPTIYQCLEKIGPPRNYGLSAEEARNARKRAEMEALEAETAAKLQEKKEYLELKRLREQKMEEWTNLMEKLTEEQEEKLCLASLPLRNYLMKYVLPTLTQGLIEVANLRPDDPVDYLAEYLFKENPEGKMFEPEHTNAMASILNMIDKFNTFLLPEEEVSSQVLQLLKRKSPMEEIDSSDSDVCTIQKTTPCYTYDEDTCVDEENDITSELTELDEED</sequence>
<dbReference type="InterPro" id="IPR036291">
    <property type="entry name" value="NAD(P)-bd_dom_sf"/>
</dbReference>
<feature type="coiled-coil region" evidence="4">
    <location>
        <begin position="743"/>
        <end position="801"/>
    </location>
</feature>
<evidence type="ECO:0000256" key="4">
    <source>
        <dbReference type="SAM" id="Coils"/>
    </source>
</evidence>
<keyword evidence="1" id="KW-0808">Transferase</keyword>
<feature type="compositionally biased region" description="Acidic residues" evidence="5">
    <location>
        <begin position="95"/>
        <end position="104"/>
    </location>
</feature>
<dbReference type="Gene3D" id="3.40.50.720">
    <property type="entry name" value="NAD(P)-binding Rossmann-like Domain"/>
    <property type="match status" value="1"/>
</dbReference>
<dbReference type="AlphaFoldDB" id="A0A2A3ETB1"/>
<dbReference type="OrthoDB" id="10262413at2759"/>
<dbReference type="Gene3D" id="3.40.50.300">
    <property type="entry name" value="P-loop containing nucleotide triphosphate hydrolases"/>
    <property type="match status" value="1"/>
</dbReference>
<protein>
    <submittedName>
        <fullName evidence="6">Adenylate kinase</fullName>
    </submittedName>
</protein>
<dbReference type="GO" id="GO:0006139">
    <property type="term" value="P:nucleobase-containing compound metabolic process"/>
    <property type="evidence" value="ECO:0007669"/>
    <property type="project" value="InterPro"/>
</dbReference>
<accession>A0A2A3ETB1</accession>
<evidence type="ECO:0000256" key="3">
    <source>
        <dbReference type="ARBA" id="ARBA00022777"/>
    </source>
</evidence>
<gene>
    <name evidence="6" type="ORF">APICC_02495</name>
</gene>
<organism evidence="6 7">
    <name type="scientific">Apis cerana cerana</name>
    <name type="common">Oriental honeybee</name>
    <dbReference type="NCBI Taxonomy" id="94128"/>
    <lineage>
        <taxon>Eukaryota</taxon>
        <taxon>Metazoa</taxon>
        <taxon>Ecdysozoa</taxon>
        <taxon>Arthropoda</taxon>
        <taxon>Hexapoda</taxon>
        <taxon>Insecta</taxon>
        <taxon>Pterygota</taxon>
        <taxon>Neoptera</taxon>
        <taxon>Endopterygota</taxon>
        <taxon>Hymenoptera</taxon>
        <taxon>Apocrita</taxon>
        <taxon>Aculeata</taxon>
        <taxon>Apoidea</taxon>
        <taxon>Anthophila</taxon>
        <taxon>Apidae</taxon>
        <taxon>Apis</taxon>
    </lineage>
</organism>
<dbReference type="SUPFAM" id="SSF51735">
    <property type="entry name" value="NAD(P)-binding Rossmann-fold domains"/>
    <property type="match status" value="1"/>
</dbReference>
<dbReference type="InterPro" id="IPR007858">
    <property type="entry name" value="Dpy-30_motif"/>
</dbReference>
<evidence type="ECO:0000256" key="5">
    <source>
        <dbReference type="SAM" id="MobiDB-lite"/>
    </source>
</evidence>
<dbReference type="SUPFAM" id="SSF52540">
    <property type="entry name" value="P-loop containing nucleoside triphosphate hydrolases"/>
    <property type="match status" value="1"/>
</dbReference>
<dbReference type="InterPro" id="IPR000850">
    <property type="entry name" value="Adenylat/UMP-CMP_kin"/>
</dbReference>
<evidence type="ECO:0000256" key="1">
    <source>
        <dbReference type="ARBA" id="ARBA00022679"/>
    </source>
</evidence>
<dbReference type="STRING" id="94128.A0A2A3ETB1"/>
<dbReference type="Pfam" id="PF05186">
    <property type="entry name" value="Dpy-30"/>
    <property type="match status" value="1"/>
</dbReference>
<keyword evidence="2" id="KW-0547">Nucleotide-binding</keyword>
<dbReference type="Pfam" id="PF13207">
    <property type="entry name" value="AAA_17"/>
    <property type="match status" value="1"/>
</dbReference>
<dbReference type="Proteomes" id="UP000242457">
    <property type="component" value="Unassembled WGS sequence"/>
</dbReference>
<evidence type="ECO:0000313" key="6">
    <source>
        <dbReference type="EMBL" id="PBC34532.1"/>
    </source>
</evidence>
<evidence type="ECO:0000256" key="2">
    <source>
        <dbReference type="ARBA" id="ARBA00022741"/>
    </source>
</evidence>
<dbReference type="PANTHER" id="PTHR23359">
    <property type="entry name" value="NUCLEOTIDE KINASE"/>
    <property type="match status" value="1"/>
</dbReference>
<keyword evidence="4" id="KW-0175">Coiled coil</keyword>
<keyword evidence="3 6" id="KW-0418">Kinase</keyword>